<evidence type="ECO:0000313" key="7">
    <source>
        <dbReference type="Proteomes" id="UP000537126"/>
    </source>
</evidence>
<feature type="domain" description="OmpA-like" evidence="5">
    <location>
        <begin position="267"/>
        <end position="380"/>
    </location>
</feature>
<organism evidence="6 7">
    <name type="scientific">Thermonema lapsum</name>
    <dbReference type="NCBI Taxonomy" id="28195"/>
    <lineage>
        <taxon>Bacteria</taxon>
        <taxon>Pseudomonadati</taxon>
        <taxon>Bacteroidota</taxon>
        <taxon>Cytophagia</taxon>
        <taxon>Cytophagales</taxon>
        <taxon>Thermonemataceae</taxon>
        <taxon>Thermonema</taxon>
    </lineage>
</organism>
<evidence type="ECO:0000256" key="2">
    <source>
        <dbReference type="ARBA" id="ARBA00023136"/>
    </source>
</evidence>
<dbReference type="GO" id="GO:0009279">
    <property type="term" value="C:cell outer membrane"/>
    <property type="evidence" value="ECO:0007669"/>
    <property type="project" value="UniProtKB-SubCell"/>
</dbReference>
<dbReference type="EMBL" id="JAASRN010000003">
    <property type="protein sequence ID" value="NIK74462.1"/>
    <property type="molecule type" value="Genomic_DNA"/>
</dbReference>
<dbReference type="RefSeq" id="WP_166920261.1">
    <property type="nucleotide sequence ID" value="NZ_JAASRN010000003.1"/>
</dbReference>
<proteinExistence type="predicted"/>
<keyword evidence="2 4" id="KW-0472">Membrane</keyword>
<dbReference type="AlphaFoldDB" id="A0A846MT08"/>
<dbReference type="PROSITE" id="PS01068">
    <property type="entry name" value="OMPA_1"/>
    <property type="match status" value="1"/>
</dbReference>
<reference evidence="6 7" key="1">
    <citation type="submission" date="2020-03" db="EMBL/GenBank/DDBJ databases">
        <title>Genomic Encyclopedia of Type Strains, Phase IV (KMG-IV): sequencing the most valuable type-strain genomes for metagenomic binning, comparative biology and taxonomic classification.</title>
        <authorList>
            <person name="Goeker M."/>
        </authorList>
    </citation>
    <scope>NUCLEOTIDE SEQUENCE [LARGE SCALE GENOMIC DNA]</scope>
    <source>
        <strain evidence="6 7">DSM 5718</strain>
    </source>
</reference>
<protein>
    <submittedName>
        <fullName evidence="6">Outer membrane protein OmpA-like peptidoglycan-associated protein</fullName>
    </submittedName>
</protein>
<accession>A0A846MT08</accession>
<dbReference type="InterPro" id="IPR006690">
    <property type="entry name" value="OMPA-like_CS"/>
</dbReference>
<keyword evidence="7" id="KW-1185">Reference proteome</keyword>
<gene>
    <name evidence="6" type="ORF">FHS56_001987</name>
</gene>
<comment type="caution">
    <text evidence="6">The sequence shown here is derived from an EMBL/GenBank/DDBJ whole genome shotgun (WGS) entry which is preliminary data.</text>
</comment>
<name>A0A846MT08_9BACT</name>
<dbReference type="PANTHER" id="PTHR30329:SF21">
    <property type="entry name" value="LIPOPROTEIN YIAD-RELATED"/>
    <property type="match status" value="1"/>
</dbReference>
<keyword evidence="3" id="KW-0998">Cell outer membrane</keyword>
<comment type="subcellular location">
    <subcellularLocation>
        <location evidence="1">Cell outer membrane</location>
    </subcellularLocation>
</comment>
<evidence type="ECO:0000313" key="6">
    <source>
        <dbReference type="EMBL" id="NIK74462.1"/>
    </source>
</evidence>
<dbReference type="InterPro" id="IPR006665">
    <property type="entry name" value="OmpA-like"/>
</dbReference>
<evidence type="ECO:0000256" key="1">
    <source>
        <dbReference type="ARBA" id="ARBA00004442"/>
    </source>
</evidence>
<dbReference type="PROSITE" id="PS51123">
    <property type="entry name" value="OMPA_2"/>
    <property type="match status" value="1"/>
</dbReference>
<dbReference type="CDD" id="cd07185">
    <property type="entry name" value="OmpA_C-like"/>
    <property type="match status" value="1"/>
</dbReference>
<dbReference type="InterPro" id="IPR006664">
    <property type="entry name" value="OMP_bac"/>
</dbReference>
<dbReference type="InterPro" id="IPR050330">
    <property type="entry name" value="Bact_OuterMem_StrucFunc"/>
</dbReference>
<evidence type="ECO:0000256" key="3">
    <source>
        <dbReference type="ARBA" id="ARBA00023237"/>
    </source>
</evidence>
<dbReference type="Gene3D" id="3.30.1330.60">
    <property type="entry name" value="OmpA-like domain"/>
    <property type="match status" value="1"/>
</dbReference>
<dbReference type="SUPFAM" id="SSF103088">
    <property type="entry name" value="OmpA-like"/>
    <property type="match status" value="1"/>
</dbReference>
<dbReference type="Proteomes" id="UP000537126">
    <property type="component" value="Unassembled WGS sequence"/>
</dbReference>
<dbReference type="PRINTS" id="PR01021">
    <property type="entry name" value="OMPADOMAIN"/>
</dbReference>
<dbReference type="PANTHER" id="PTHR30329">
    <property type="entry name" value="STATOR ELEMENT OF FLAGELLAR MOTOR COMPLEX"/>
    <property type="match status" value="1"/>
</dbReference>
<evidence type="ECO:0000259" key="5">
    <source>
        <dbReference type="PROSITE" id="PS51123"/>
    </source>
</evidence>
<dbReference type="InterPro" id="IPR036737">
    <property type="entry name" value="OmpA-like_sf"/>
</dbReference>
<evidence type="ECO:0000256" key="4">
    <source>
        <dbReference type="PROSITE-ProRule" id="PRU00473"/>
    </source>
</evidence>
<dbReference type="Pfam" id="PF00691">
    <property type="entry name" value="OmpA"/>
    <property type="match status" value="1"/>
</dbReference>
<sequence>MRFHGIAYITIAFLFALQAVAIAQNLVPDGSFEQYLDCPHDYGTVRLGILRHWWATPNNCTPDYFHQCGKNDFSTEKNTCGGLPPQEGKGYVGLIIRTGEGKNQADLYYREAIQTELLEPLRPNARYVVRFYVARSEYSNYAAGNIGALLTPHPIEISVLKDYPAQVRHPEIITSTQWVKIEDTIVARGGERYLTIGEFERYEQRKILPLQVAPKYSKRFSYSRAYYFIDKVSVEFLDEPNASSEMLLTRKAPSSYIISPDFGEIQVGKPVVLTGVKFAYNQAELLPQSEVTLNKLYRLLVLHPQIKILIVGHTDEKGTAEYNQLLSEERARRVAIYLHNKGISPERIRFKGKGASEPLNTAKTPEAHEENRRVEFIIEP</sequence>